<accession>A0A7S7NRI5</accession>
<dbReference type="InterPro" id="IPR011989">
    <property type="entry name" value="ARM-like"/>
</dbReference>
<dbReference type="EMBL" id="CP063849">
    <property type="protein sequence ID" value="QOY88399.1"/>
    <property type="molecule type" value="Genomic_DNA"/>
</dbReference>
<dbReference type="SUPFAM" id="SSF48371">
    <property type="entry name" value="ARM repeat"/>
    <property type="match status" value="1"/>
</dbReference>
<dbReference type="Pfam" id="PF13646">
    <property type="entry name" value="HEAT_2"/>
    <property type="match status" value="1"/>
</dbReference>
<feature type="region of interest" description="Disordered" evidence="1">
    <location>
        <begin position="1"/>
        <end position="27"/>
    </location>
</feature>
<reference evidence="2 3" key="1">
    <citation type="submission" date="2020-10" db="EMBL/GenBank/DDBJ databases">
        <title>Complete genome sequence of Paludibaculum fermentans P105T, a facultatively anaerobic acidobacterium capable of dissimilatory Fe(III) reduction.</title>
        <authorList>
            <person name="Dedysh S.N."/>
            <person name="Beletsky A.V."/>
            <person name="Kulichevskaya I.S."/>
            <person name="Mardanov A.V."/>
            <person name="Ravin N.V."/>
        </authorList>
    </citation>
    <scope>NUCLEOTIDE SEQUENCE [LARGE SCALE GENOMIC DNA]</scope>
    <source>
        <strain evidence="2 3">P105</strain>
    </source>
</reference>
<evidence type="ECO:0000313" key="3">
    <source>
        <dbReference type="Proteomes" id="UP000593892"/>
    </source>
</evidence>
<sequence length="232" mass="24231">MQQPTQPAPAVPAAKPKPPEPPPEFQEGAIATMDAAGLLRIVSDAKSTEFQKAKSCVRLGELGAKEAIPVLASLLGDEHLSVYARYGLEPMADPSADDALRAALTKQKGVRLIGVINSIGKRRDAKAIPALVKFMHGPDVDLARAAASALGCIGGETSAKELQAALSKTTGTTRAAVADACLVCSERLLAEGKRDQALAFYAALSATDLPKPVRLAAMSGIIREETLSVKPR</sequence>
<dbReference type="Gene3D" id="1.25.10.10">
    <property type="entry name" value="Leucine-rich Repeat Variant"/>
    <property type="match status" value="1"/>
</dbReference>
<feature type="compositionally biased region" description="Pro residues" evidence="1">
    <location>
        <begin position="1"/>
        <end position="24"/>
    </location>
</feature>
<dbReference type="InterPro" id="IPR016024">
    <property type="entry name" value="ARM-type_fold"/>
</dbReference>
<dbReference type="AlphaFoldDB" id="A0A7S7NRI5"/>
<dbReference type="RefSeq" id="WP_194450061.1">
    <property type="nucleotide sequence ID" value="NZ_CP063849.1"/>
</dbReference>
<dbReference type="Proteomes" id="UP000593892">
    <property type="component" value="Chromosome"/>
</dbReference>
<organism evidence="2 3">
    <name type="scientific">Paludibaculum fermentans</name>
    <dbReference type="NCBI Taxonomy" id="1473598"/>
    <lineage>
        <taxon>Bacteria</taxon>
        <taxon>Pseudomonadati</taxon>
        <taxon>Acidobacteriota</taxon>
        <taxon>Terriglobia</taxon>
        <taxon>Bryobacterales</taxon>
        <taxon>Bryobacteraceae</taxon>
        <taxon>Paludibaculum</taxon>
    </lineage>
</organism>
<protein>
    <submittedName>
        <fullName evidence="2">HEAT repeat domain-containing protein</fullName>
    </submittedName>
</protein>
<name>A0A7S7NRI5_PALFE</name>
<dbReference type="KEGG" id="pfer:IRI77_00065"/>
<gene>
    <name evidence="2" type="ORF">IRI77_00065</name>
</gene>
<evidence type="ECO:0000313" key="2">
    <source>
        <dbReference type="EMBL" id="QOY88399.1"/>
    </source>
</evidence>
<keyword evidence="3" id="KW-1185">Reference proteome</keyword>
<evidence type="ECO:0000256" key="1">
    <source>
        <dbReference type="SAM" id="MobiDB-lite"/>
    </source>
</evidence>
<proteinExistence type="predicted"/>